<gene>
    <name evidence="3" type="ORF">C5L31_001976</name>
</gene>
<protein>
    <recommendedName>
        <fullName evidence="2">BD-FAE-like domain-containing protein</fullName>
    </recommendedName>
</protein>
<evidence type="ECO:0000313" key="4">
    <source>
        <dbReference type="Proteomes" id="UP000294854"/>
    </source>
</evidence>
<dbReference type="SUPFAM" id="SSF53474">
    <property type="entry name" value="alpha/beta-Hydrolases"/>
    <property type="match status" value="1"/>
</dbReference>
<dbReference type="OrthoDB" id="9794725at2"/>
<keyword evidence="4" id="KW-1185">Reference proteome</keyword>
<proteinExistence type="predicted"/>
<dbReference type="PANTHER" id="PTHR48081">
    <property type="entry name" value="AB HYDROLASE SUPERFAMILY PROTEIN C4A8.06C"/>
    <property type="match status" value="1"/>
</dbReference>
<name>A0A4R5NEG9_9LACO</name>
<dbReference type="PANTHER" id="PTHR48081:SF6">
    <property type="entry name" value="PEPTIDASE S9 PROLYL OLIGOPEPTIDASE CATALYTIC DOMAIN-CONTAINING PROTEIN"/>
    <property type="match status" value="1"/>
</dbReference>
<dbReference type="AlphaFoldDB" id="A0A4R5NEG9"/>
<evidence type="ECO:0000259" key="2">
    <source>
        <dbReference type="Pfam" id="PF20434"/>
    </source>
</evidence>
<dbReference type="Gene3D" id="3.40.50.1820">
    <property type="entry name" value="alpha/beta hydrolase"/>
    <property type="match status" value="1"/>
</dbReference>
<dbReference type="Pfam" id="PF20434">
    <property type="entry name" value="BD-FAE"/>
    <property type="match status" value="1"/>
</dbReference>
<dbReference type="InterPro" id="IPR029058">
    <property type="entry name" value="AB_hydrolase_fold"/>
</dbReference>
<sequence>MQIIQEKLSNQSAAYIKGYIRDSDVESNHFKYPAMVIIPGGSYTHIPEAQSETLSQAFLAKGYQSFYLRYSFVNEVHPLFPSPLVELAQSIALIRENAVKWHIDPNRIVIAGFSVGGHLAALYNDYWSTTWLQKLTKLTEAQLQINAAIISYPVIDPKLGFPTDEETIREWTDTPETYAAQNFVNSHNAPSFVWATVNDPVVPVKNSLAYVNALVQHGIDCELHLFHDGPHGLALANQQTSWKQSADNPHVAHWLTLATEWLADILSK</sequence>
<evidence type="ECO:0000313" key="3">
    <source>
        <dbReference type="EMBL" id="TDG71352.1"/>
    </source>
</evidence>
<dbReference type="Proteomes" id="UP000294854">
    <property type="component" value="Unassembled WGS sequence"/>
</dbReference>
<dbReference type="GO" id="GO:0016787">
    <property type="term" value="F:hydrolase activity"/>
    <property type="evidence" value="ECO:0007669"/>
    <property type="project" value="UniProtKB-KW"/>
</dbReference>
<evidence type="ECO:0000256" key="1">
    <source>
        <dbReference type="ARBA" id="ARBA00022801"/>
    </source>
</evidence>
<organism evidence="3 4">
    <name type="scientific">Secundilactobacillus malefermentans</name>
    <dbReference type="NCBI Taxonomy" id="176292"/>
    <lineage>
        <taxon>Bacteria</taxon>
        <taxon>Bacillati</taxon>
        <taxon>Bacillota</taxon>
        <taxon>Bacilli</taxon>
        <taxon>Lactobacillales</taxon>
        <taxon>Lactobacillaceae</taxon>
        <taxon>Secundilactobacillus</taxon>
    </lineage>
</organism>
<dbReference type="EMBL" id="PUFO01000106">
    <property type="protein sequence ID" value="TDG71352.1"/>
    <property type="molecule type" value="Genomic_DNA"/>
</dbReference>
<dbReference type="InterPro" id="IPR050300">
    <property type="entry name" value="GDXG_lipolytic_enzyme"/>
</dbReference>
<dbReference type="InterPro" id="IPR049492">
    <property type="entry name" value="BD-FAE-like_dom"/>
</dbReference>
<keyword evidence="1" id="KW-0378">Hydrolase</keyword>
<comment type="caution">
    <text evidence="3">The sequence shown here is derived from an EMBL/GenBank/DDBJ whole genome shotgun (WGS) entry which is preliminary data.</text>
</comment>
<reference evidence="3 4" key="1">
    <citation type="journal article" date="2019" name="Appl. Microbiol. Biotechnol.">
        <title>Uncovering carbohydrate metabolism through a genotype-phenotype association study of 56 lactic acid bacteria genomes.</title>
        <authorList>
            <person name="Buron-Moles G."/>
            <person name="Chailyan A."/>
            <person name="Dolejs I."/>
            <person name="Forster J."/>
            <person name="Miks M.H."/>
        </authorList>
    </citation>
    <scope>NUCLEOTIDE SEQUENCE [LARGE SCALE GENOMIC DNA]</scope>
    <source>
        <strain evidence="3 4">ATCC 49373</strain>
    </source>
</reference>
<feature type="domain" description="BD-FAE-like" evidence="2">
    <location>
        <begin position="29"/>
        <end position="213"/>
    </location>
</feature>
<accession>A0A4R5NEG9</accession>
<dbReference type="RefSeq" id="WP_010619570.1">
    <property type="nucleotide sequence ID" value="NZ_CP042371.1"/>
</dbReference>
<dbReference type="STRING" id="1122149.FD44_GL000463"/>